<evidence type="ECO:0000313" key="1">
    <source>
        <dbReference type="EMBL" id="CAF4100055.1"/>
    </source>
</evidence>
<dbReference type="EMBL" id="CAJOAX010011790">
    <property type="protein sequence ID" value="CAF4100055.1"/>
    <property type="molecule type" value="Genomic_DNA"/>
</dbReference>
<dbReference type="Proteomes" id="UP000663823">
    <property type="component" value="Unassembled WGS sequence"/>
</dbReference>
<feature type="non-terminal residue" evidence="1">
    <location>
        <position position="13"/>
    </location>
</feature>
<name>A0A819UVR6_9BILA</name>
<protein>
    <submittedName>
        <fullName evidence="1">Uncharacterized protein</fullName>
    </submittedName>
</protein>
<sequence>MKARQKWDLLVLN</sequence>
<evidence type="ECO:0000313" key="2">
    <source>
        <dbReference type="Proteomes" id="UP000663823"/>
    </source>
</evidence>
<gene>
    <name evidence="1" type="ORF">OTI717_LOCUS34091</name>
</gene>
<proteinExistence type="predicted"/>
<accession>A0A819UVR6</accession>
<reference evidence="1" key="1">
    <citation type="submission" date="2021-02" db="EMBL/GenBank/DDBJ databases">
        <authorList>
            <person name="Nowell W R."/>
        </authorList>
    </citation>
    <scope>NUCLEOTIDE SEQUENCE</scope>
</reference>
<comment type="caution">
    <text evidence="1">The sequence shown here is derived from an EMBL/GenBank/DDBJ whole genome shotgun (WGS) entry which is preliminary data.</text>
</comment>
<organism evidence="1 2">
    <name type="scientific">Rotaria sordida</name>
    <dbReference type="NCBI Taxonomy" id="392033"/>
    <lineage>
        <taxon>Eukaryota</taxon>
        <taxon>Metazoa</taxon>
        <taxon>Spiralia</taxon>
        <taxon>Gnathifera</taxon>
        <taxon>Rotifera</taxon>
        <taxon>Eurotatoria</taxon>
        <taxon>Bdelloidea</taxon>
        <taxon>Philodinida</taxon>
        <taxon>Philodinidae</taxon>
        <taxon>Rotaria</taxon>
    </lineage>
</organism>